<dbReference type="RefSeq" id="WP_210595643.1">
    <property type="nucleotide sequence ID" value="NZ_JAGKSQ010000001.1"/>
</dbReference>
<comment type="caution">
    <text evidence="1">The sequence shown here is derived from an EMBL/GenBank/DDBJ whole genome shotgun (WGS) entry which is preliminary data.</text>
</comment>
<proteinExistence type="predicted"/>
<accession>A0A941APF0</accession>
<evidence type="ECO:0008006" key="3">
    <source>
        <dbReference type="Google" id="ProtNLM"/>
    </source>
</evidence>
<protein>
    <recommendedName>
        <fullName evidence="3">YviE</fullName>
    </recommendedName>
</protein>
<name>A0A941APF0_9BACI</name>
<keyword evidence="2" id="KW-1185">Reference proteome</keyword>
<dbReference type="InterPro" id="IPR045527">
    <property type="entry name" value="DUF6470"/>
</dbReference>
<evidence type="ECO:0000313" key="2">
    <source>
        <dbReference type="Proteomes" id="UP000678228"/>
    </source>
</evidence>
<dbReference type="AlphaFoldDB" id="A0A941APF0"/>
<organism evidence="1 2">
    <name type="scientific">Halalkalibacter suaedae</name>
    <dbReference type="NCBI Taxonomy" id="2822140"/>
    <lineage>
        <taxon>Bacteria</taxon>
        <taxon>Bacillati</taxon>
        <taxon>Bacillota</taxon>
        <taxon>Bacilli</taxon>
        <taxon>Bacillales</taxon>
        <taxon>Bacillaceae</taxon>
        <taxon>Halalkalibacter</taxon>
    </lineage>
</organism>
<sequence length="193" mass="22019">MQLPSIQIQQTHAKINLQSNRQPIQINQHHADMQISQEHTGLMKISTSDSKLTIDQREAFADANLKTPLRLSKEFLNDSKNTVYQYIAKTAQQTNQLMRIENGGEAIPQLAKQNSQKPEKQLTLEYMPKNMSRVKFNYQPSEVNINVQKSEPNIQVTPRSPDIHIPKWQADVYVAQKNQISFEAVGVNVNKGL</sequence>
<dbReference type="EMBL" id="JAGKSQ010000001">
    <property type="protein sequence ID" value="MBP3950038.1"/>
    <property type="molecule type" value="Genomic_DNA"/>
</dbReference>
<dbReference type="Pfam" id="PF20074">
    <property type="entry name" value="DUF6470"/>
    <property type="match status" value="1"/>
</dbReference>
<reference evidence="1" key="1">
    <citation type="submission" date="2021-03" db="EMBL/GenBank/DDBJ databases">
        <title>Bacillus suaedae sp. nov., isolated from Suaeda aralocaspica.</title>
        <authorList>
            <person name="Lei R.F.R."/>
        </authorList>
    </citation>
    <scope>NUCLEOTIDE SEQUENCE</scope>
    <source>
        <strain evidence="1">YZJH907-2</strain>
    </source>
</reference>
<evidence type="ECO:0000313" key="1">
    <source>
        <dbReference type="EMBL" id="MBP3950038.1"/>
    </source>
</evidence>
<gene>
    <name evidence="1" type="ORF">J7W16_02760</name>
</gene>
<dbReference type="Proteomes" id="UP000678228">
    <property type="component" value="Unassembled WGS sequence"/>
</dbReference>